<organism evidence="1 2">
    <name type="scientific">Sesamum indicum</name>
    <name type="common">Oriental sesame</name>
    <name type="synonym">Sesamum orientale</name>
    <dbReference type="NCBI Taxonomy" id="4182"/>
    <lineage>
        <taxon>Eukaryota</taxon>
        <taxon>Viridiplantae</taxon>
        <taxon>Streptophyta</taxon>
        <taxon>Embryophyta</taxon>
        <taxon>Tracheophyta</taxon>
        <taxon>Spermatophyta</taxon>
        <taxon>Magnoliopsida</taxon>
        <taxon>eudicotyledons</taxon>
        <taxon>Gunneridae</taxon>
        <taxon>Pentapetalae</taxon>
        <taxon>asterids</taxon>
        <taxon>lamiids</taxon>
        <taxon>Lamiales</taxon>
        <taxon>Pedaliaceae</taxon>
        <taxon>Sesamum</taxon>
    </lineage>
</organism>
<gene>
    <name evidence="2" type="primary">LOC110012124</name>
</gene>
<sequence length="135" mass="15175">MELFERCYKKKEDDDWSGPMVVEETFQKMLEDHQPQPTADDLDAPVESEASVAMMEQQMWLAAVRGKNKGRVFVFGSEAHVSSRTFTSPSPSLPPDPVMEDCIGHLEMMMADMMDMMQASSSTIARPLTNPQAEN</sequence>
<name>A0A8M8V1G7_SESIN</name>
<dbReference type="Proteomes" id="UP000504604">
    <property type="component" value="Linkage group LG6"/>
</dbReference>
<evidence type="ECO:0000313" key="1">
    <source>
        <dbReference type="Proteomes" id="UP000504604"/>
    </source>
</evidence>
<proteinExistence type="predicted"/>
<protein>
    <submittedName>
        <fullName evidence="2">Uncharacterized protein LOC110012124</fullName>
    </submittedName>
</protein>
<dbReference type="RefSeq" id="XP_020550200.1">
    <property type="nucleotide sequence ID" value="XM_020694541.1"/>
</dbReference>
<evidence type="ECO:0000313" key="2">
    <source>
        <dbReference type="RefSeq" id="XP_020550200.1"/>
    </source>
</evidence>
<reference evidence="2" key="1">
    <citation type="submission" date="2025-08" db="UniProtKB">
        <authorList>
            <consortium name="RefSeq"/>
        </authorList>
    </citation>
    <scope>IDENTIFICATION</scope>
</reference>
<dbReference type="GeneID" id="110012124"/>
<dbReference type="AlphaFoldDB" id="A0A8M8V1G7"/>
<dbReference type="KEGG" id="sind:110012124"/>
<keyword evidence="1" id="KW-1185">Reference proteome</keyword>
<accession>A0A8M8V1G7</accession>